<keyword evidence="6" id="KW-0408">Iron</keyword>
<dbReference type="CDD" id="cd10554">
    <property type="entry name" value="HycB_like"/>
    <property type="match status" value="1"/>
</dbReference>
<keyword evidence="4" id="KW-0677">Repeat</keyword>
<evidence type="ECO:0000313" key="9">
    <source>
        <dbReference type="EMBL" id="UWX06499.1"/>
    </source>
</evidence>
<keyword evidence="10" id="KW-1185">Reference proteome</keyword>
<evidence type="ECO:0000256" key="1">
    <source>
        <dbReference type="ARBA" id="ARBA00022448"/>
    </source>
</evidence>
<accession>A0ABY5Y2S8</accession>
<dbReference type="InterPro" id="IPR050954">
    <property type="entry name" value="ET_IronSulfur_Cluster-Binding"/>
</dbReference>
<keyword evidence="7" id="KW-0411">Iron-sulfur</keyword>
<evidence type="ECO:0000256" key="4">
    <source>
        <dbReference type="ARBA" id="ARBA00022737"/>
    </source>
</evidence>
<evidence type="ECO:0000256" key="5">
    <source>
        <dbReference type="ARBA" id="ARBA00022982"/>
    </source>
</evidence>
<proteinExistence type="predicted"/>
<evidence type="ECO:0000256" key="3">
    <source>
        <dbReference type="ARBA" id="ARBA00022723"/>
    </source>
</evidence>
<organism evidence="9 10">
    <name type="scientific">Taurinivorans muris</name>
    <dbReference type="NCBI Taxonomy" id="2787751"/>
    <lineage>
        <taxon>Bacteria</taxon>
        <taxon>Pseudomonadati</taxon>
        <taxon>Thermodesulfobacteriota</taxon>
        <taxon>Desulfovibrionia</taxon>
        <taxon>Desulfovibrionales</taxon>
        <taxon>Desulfovibrionaceae</taxon>
        <taxon>Taurinivorans</taxon>
    </lineage>
</organism>
<dbReference type="InterPro" id="IPR017896">
    <property type="entry name" value="4Fe4S_Fe-S-bd"/>
</dbReference>
<dbReference type="InterPro" id="IPR017900">
    <property type="entry name" value="4Fe4S_Fe_S_CS"/>
</dbReference>
<evidence type="ECO:0000256" key="7">
    <source>
        <dbReference type="ARBA" id="ARBA00023014"/>
    </source>
</evidence>
<dbReference type="PROSITE" id="PS51379">
    <property type="entry name" value="4FE4S_FER_2"/>
    <property type="match status" value="2"/>
</dbReference>
<evidence type="ECO:0000259" key="8">
    <source>
        <dbReference type="PROSITE" id="PS51379"/>
    </source>
</evidence>
<gene>
    <name evidence="9" type="ORF">JBF11_04090</name>
</gene>
<dbReference type="SUPFAM" id="SSF54862">
    <property type="entry name" value="4Fe-4S ferredoxins"/>
    <property type="match status" value="1"/>
</dbReference>
<feature type="domain" description="4Fe-4S ferredoxin-type" evidence="8">
    <location>
        <begin position="84"/>
        <end position="113"/>
    </location>
</feature>
<dbReference type="PANTHER" id="PTHR43177">
    <property type="entry name" value="PROTEIN NRFC"/>
    <property type="match status" value="1"/>
</dbReference>
<protein>
    <submittedName>
        <fullName evidence="9">4Fe-4S dicluster domain-containing protein</fullName>
    </submittedName>
</protein>
<keyword evidence="1" id="KW-0813">Transport</keyword>
<evidence type="ECO:0000256" key="2">
    <source>
        <dbReference type="ARBA" id="ARBA00022485"/>
    </source>
</evidence>
<dbReference type="Proteomes" id="UP001058120">
    <property type="component" value="Chromosome"/>
</dbReference>
<evidence type="ECO:0000256" key="6">
    <source>
        <dbReference type="ARBA" id="ARBA00023004"/>
    </source>
</evidence>
<sequence>MSQQYIIYADSDKCRGCKKCELACIASHNGVTIKEAAKLRKDHEPRVHVVKTDTLKMPVQCRQCEEAPCALICPTHALVQDDRGKVVMRTEFCAGCGLCVMACPYGAISRTFVEITEDEKTRLARKDPRLISVRCDLCEQWRASEGKEVSACVEACAFGALRMMPLEEYRALMHGEALSHTALEKEAPSNSALSESKPEQ</sequence>
<dbReference type="PROSITE" id="PS00198">
    <property type="entry name" value="4FE4S_FER_1"/>
    <property type="match status" value="1"/>
</dbReference>
<reference evidence="9" key="1">
    <citation type="submission" date="2020-12" db="EMBL/GenBank/DDBJ databases">
        <title>Taurinivorans muris gen. nov., sp. nov., fundamental and realized metabolic niche of a ubiquitous sulfidogenic bacterium in the murine intestine.</title>
        <authorList>
            <person name="Ye H."/>
            <person name="Hanson B.T."/>
            <person name="Loy A."/>
        </authorList>
    </citation>
    <scope>NUCLEOTIDE SEQUENCE</scope>
    <source>
        <strain evidence="9">LT0009</strain>
    </source>
</reference>
<dbReference type="PANTHER" id="PTHR43177:SF5">
    <property type="entry name" value="ANAEROBIC DIMETHYL SULFOXIDE REDUCTASE CHAIN B-RELATED"/>
    <property type="match status" value="1"/>
</dbReference>
<evidence type="ECO:0000313" key="10">
    <source>
        <dbReference type="Proteomes" id="UP001058120"/>
    </source>
</evidence>
<feature type="domain" description="4Fe-4S ferredoxin-type" evidence="8">
    <location>
        <begin position="5"/>
        <end position="36"/>
    </location>
</feature>
<name>A0ABY5Y2S8_9BACT</name>
<keyword evidence="2" id="KW-0004">4Fe-4S</keyword>
<dbReference type="Gene3D" id="3.30.70.20">
    <property type="match status" value="2"/>
</dbReference>
<dbReference type="EMBL" id="CP065938">
    <property type="protein sequence ID" value="UWX06499.1"/>
    <property type="molecule type" value="Genomic_DNA"/>
</dbReference>
<keyword evidence="3" id="KW-0479">Metal-binding</keyword>
<keyword evidence="5" id="KW-0249">Electron transport</keyword>
<dbReference type="Pfam" id="PF13247">
    <property type="entry name" value="Fer4_11"/>
    <property type="match status" value="1"/>
</dbReference>
<dbReference type="RefSeq" id="WP_334316111.1">
    <property type="nucleotide sequence ID" value="NZ_CP065938.1"/>
</dbReference>